<evidence type="ECO:0000313" key="2">
    <source>
        <dbReference type="EMBL" id="MBC8530733.1"/>
    </source>
</evidence>
<dbReference type="AlphaFoldDB" id="A0A926HP12"/>
<feature type="domain" description="DRTGG" evidence="1">
    <location>
        <begin position="5"/>
        <end position="104"/>
    </location>
</feature>
<protein>
    <recommendedName>
        <fullName evidence="1">DRTGG domain-containing protein</fullName>
    </recommendedName>
</protein>
<dbReference type="InterPro" id="IPR010766">
    <property type="entry name" value="DRTGG"/>
</dbReference>
<keyword evidence="3" id="KW-1185">Reference proteome</keyword>
<evidence type="ECO:0000259" key="1">
    <source>
        <dbReference type="Pfam" id="PF07085"/>
    </source>
</evidence>
<proteinExistence type="predicted"/>
<gene>
    <name evidence="2" type="ORF">H8696_02605</name>
</gene>
<evidence type="ECO:0000313" key="3">
    <source>
        <dbReference type="Proteomes" id="UP000623172"/>
    </source>
</evidence>
<dbReference type="Gene3D" id="3.40.1390.20">
    <property type="entry name" value="HprK N-terminal domain-like"/>
    <property type="match status" value="1"/>
</dbReference>
<organism evidence="2 3">
    <name type="scientific">Gehongia tenuis</name>
    <dbReference type="NCBI Taxonomy" id="2763655"/>
    <lineage>
        <taxon>Bacteria</taxon>
        <taxon>Bacillati</taxon>
        <taxon>Bacillota</taxon>
        <taxon>Clostridia</taxon>
        <taxon>Christensenellales</taxon>
        <taxon>Christensenellaceae</taxon>
        <taxon>Gehongia</taxon>
    </lineage>
</organism>
<dbReference type="SUPFAM" id="SSF75138">
    <property type="entry name" value="HprK N-terminal domain-like"/>
    <property type="match status" value="1"/>
</dbReference>
<name>A0A926HP12_9FIRM</name>
<dbReference type="Proteomes" id="UP000623172">
    <property type="component" value="Unassembled WGS sequence"/>
</dbReference>
<reference evidence="2" key="1">
    <citation type="submission" date="2020-08" db="EMBL/GenBank/DDBJ databases">
        <title>Genome public.</title>
        <authorList>
            <person name="Liu C."/>
            <person name="Sun Q."/>
        </authorList>
    </citation>
    <scope>NUCLEOTIDE SEQUENCE</scope>
    <source>
        <strain evidence="2">NSJ-53</strain>
    </source>
</reference>
<dbReference type="Pfam" id="PF07085">
    <property type="entry name" value="DRTGG"/>
    <property type="match status" value="1"/>
</dbReference>
<dbReference type="InterPro" id="IPR028979">
    <property type="entry name" value="Ser_kin/Pase_Hpr-like_N_sf"/>
</dbReference>
<dbReference type="EMBL" id="JACRSR010000001">
    <property type="protein sequence ID" value="MBC8530733.1"/>
    <property type="molecule type" value="Genomic_DNA"/>
</dbReference>
<accession>A0A926HP12</accession>
<dbReference type="RefSeq" id="WP_249314703.1">
    <property type="nucleotide sequence ID" value="NZ_JACRSR010000001.1"/>
</dbReference>
<sequence>MKIGEIKESLEAEVLCGEDLMDLEILSGCGADLMSDVLAFVKEKIVLLTGLTNPHVIRTAEMLDVSCIVFVRGKKPTPDILEMATERGIAVLSTGETLFTACGRLYEKGLRGGTGAY</sequence>
<comment type="caution">
    <text evidence="2">The sequence shown here is derived from an EMBL/GenBank/DDBJ whole genome shotgun (WGS) entry which is preliminary data.</text>
</comment>